<organism evidence="1 2">
    <name type="scientific">Desulfovibrio phage ProddE</name>
    <dbReference type="NCBI Taxonomy" id="2866661"/>
    <lineage>
        <taxon>Viruses</taxon>
        <taxon>Duplodnaviria</taxon>
        <taxon>Heunggongvirae</taxon>
        <taxon>Uroviricota</taxon>
        <taxon>Caudoviricetes</taxon>
        <taxon>Autographivirales</taxon>
        <taxon>Autographivirales incertae sedis</taxon>
        <taxon>Proddevirus</taxon>
        <taxon>Proddevirus proddE</taxon>
    </lineage>
</organism>
<accession>A0AAE8XAQ3</accession>
<evidence type="ECO:0000313" key="2">
    <source>
        <dbReference type="Proteomes" id="UP000827424"/>
    </source>
</evidence>
<sequence length="63" mass="7385">MEFMEVVRKTEVKPCAYFLDGKRVSKSKYEYFYGIANSLGRCCDCLHTTQTKTTWQYRSSGKI</sequence>
<protein>
    <submittedName>
        <fullName evidence="1">Uncharacterized protein</fullName>
    </submittedName>
</protein>
<dbReference type="Proteomes" id="UP000827424">
    <property type="component" value="Segment"/>
</dbReference>
<gene>
    <name evidence="1" type="ORF">CPT_ProddE_045</name>
</gene>
<evidence type="ECO:0000313" key="1">
    <source>
        <dbReference type="EMBL" id="UAJ16925.1"/>
    </source>
</evidence>
<reference evidence="1" key="1">
    <citation type="submission" date="2021-07" db="EMBL/GenBank/DDBJ databases">
        <title>A sheep in wolf's clothing: the temperate origins of bacteriophage T7.</title>
        <authorList>
            <person name="Boeckman J.X."/>
            <person name="Korn A."/>
            <person name="Yao G."/>
            <person name="Ravindran A."/>
            <person name="Gonzalez C."/>
            <person name="Gill J."/>
        </authorList>
    </citation>
    <scope>NUCLEOTIDE SEQUENCE</scope>
</reference>
<dbReference type="EMBL" id="MZ666938">
    <property type="protein sequence ID" value="UAJ16925.1"/>
    <property type="molecule type" value="Genomic_DNA"/>
</dbReference>
<proteinExistence type="predicted"/>
<name>A0AAE8XAQ3_9CAUD</name>
<keyword evidence="2" id="KW-1185">Reference proteome</keyword>